<dbReference type="Proteomes" id="UP000499080">
    <property type="component" value="Unassembled WGS sequence"/>
</dbReference>
<reference evidence="1 2" key="1">
    <citation type="journal article" date="2019" name="Sci. Rep.">
        <title>Orb-weaving spider Araneus ventricosus genome elucidates the spidroin gene catalogue.</title>
        <authorList>
            <person name="Kono N."/>
            <person name="Nakamura H."/>
            <person name="Ohtoshi R."/>
            <person name="Moran D.A.P."/>
            <person name="Shinohara A."/>
            <person name="Yoshida Y."/>
            <person name="Fujiwara M."/>
            <person name="Mori M."/>
            <person name="Tomita M."/>
            <person name="Arakawa K."/>
        </authorList>
    </citation>
    <scope>NUCLEOTIDE SEQUENCE [LARGE SCALE GENOMIC DNA]</scope>
</reference>
<comment type="caution">
    <text evidence="1">The sequence shown here is derived from an EMBL/GenBank/DDBJ whole genome shotgun (WGS) entry which is preliminary data.</text>
</comment>
<dbReference type="EMBL" id="BGPR01035239">
    <property type="protein sequence ID" value="GBO09965.1"/>
    <property type="molecule type" value="Genomic_DNA"/>
</dbReference>
<feature type="non-terminal residue" evidence="1">
    <location>
        <position position="1"/>
    </location>
</feature>
<evidence type="ECO:0000313" key="1">
    <source>
        <dbReference type="EMBL" id="GBO09965.1"/>
    </source>
</evidence>
<dbReference type="AlphaFoldDB" id="A0A4Y2UAD9"/>
<gene>
    <name evidence="1" type="ORF">AVEN_235132_1</name>
</gene>
<organism evidence="1 2">
    <name type="scientific">Araneus ventricosus</name>
    <name type="common">Orbweaver spider</name>
    <name type="synonym">Epeira ventricosa</name>
    <dbReference type="NCBI Taxonomy" id="182803"/>
    <lineage>
        <taxon>Eukaryota</taxon>
        <taxon>Metazoa</taxon>
        <taxon>Ecdysozoa</taxon>
        <taxon>Arthropoda</taxon>
        <taxon>Chelicerata</taxon>
        <taxon>Arachnida</taxon>
        <taxon>Araneae</taxon>
        <taxon>Araneomorphae</taxon>
        <taxon>Entelegynae</taxon>
        <taxon>Araneoidea</taxon>
        <taxon>Araneidae</taxon>
        <taxon>Araneus</taxon>
    </lineage>
</organism>
<accession>A0A4Y2UAD9</accession>
<protein>
    <submittedName>
        <fullName evidence="1">Uncharacterized protein</fullName>
    </submittedName>
</protein>
<evidence type="ECO:0000313" key="2">
    <source>
        <dbReference type="Proteomes" id="UP000499080"/>
    </source>
</evidence>
<sequence length="75" mass="8368">PDCEEKINCRPNIQLRMKLGYNGEHFEEKTLAAEYEAVVPCRKKMKNRATILGCANASGSHSVKLTLVGKSKTLF</sequence>
<keyword evidence="2" id="KW-1185">Reference proteome</keyword>
<proteinExistence type="predicted"/>
<name>A0A4Y2UAD9_ARAVE</name>